<name>S9V3J8_9TRYP</name>
<dbReference type="AlphaFoldDB" id="S9V3J8"/>
<dbReference type="OrthoDB" id="10267859at2759"/>
<dbReference type="InterPro" id="IPR027417">
    <property type="entry name" value="P-loop_NTPase"/>
</dbReference>
<dbReference type="EMBL" id="ATMH01010485">
    <property type="protein sequence ID" value="EPY17435.1"/>
    <property type="molecule type" value="Genomic_DNA"/>
</dbReference>
<proteinExistence type="predicted"/>
<sequence>MAAGKTTASMALAKSSWWKDHKDSSVVVNADEFKLSDPQSAYPHAEAHVSSTQEAENLLVQALNQGRSIVFDSTMMWRPFIEQMVAMVRRAHVTLFKRGRGYLPHDDIEEYFVPLEKRPQRLQRPYKIHFLGITVEPDIAVPRGFIRKFTTGRGVPIPTQLRSFKFFAENFPHYVPLMDSTTLYDNNVYVNLEKGELPPVMAEKNEETKNNLCIRDKVAYQKFQRQTTINEDADNIWEIYPSDNVTFNTSSIHSNV</sequence>
<dbReference type="Proteomes" id="UP000015354">
    <property type="component" value="Unassembled WGS sequence"/>
</dbReference>
<organism evidence="1 2">
    <name type="scientific">Strigomonas culicis</name>
    <dbReference type="NCBI Taxonomy" id="28005"/>
    <lineage>
        <taxon>Eukaryota</taxon>
        <taxon>Discoba</taxon>
        <taxon>Euglenozoa</taxon>
        <taxon>Kinetoplastea</taxon>
        <taxon>Metakinetoplastina</taxon>
        <taxon>Trypanosomatida</taxon>
        <taxon>Trypanosomatidae</taxon>
        <taxon>Strigomonadinae</taxon>
        <taxon>Strigomonas</taxon>
    </lineage>
</organism>
<dbReference type="SUPFAM" id="SSF52540">
    <property type="entry name" value="P-loop containing nucleoside triphosphate hydrolases"/>
    <property type="match status" value="1"/>
</dbReference>
<evidence type="ECO:0008006" key="3">
    <source>
        <dbReference type="Google" id="ProtNLM"/>
    </source>
</evidence>
<dbReference type="PANTHER" id="PTHR31153">
    <property type="entry name" value="CALMODULIN CALCIUM-DEPENDENT NAD KINASE"/>
    <property type="match status" value="1"/>
</dbReference>
<dbReference type="Gene3D" id="3.40.50.300">
    <property type="entry name" value="P-loop containing nucleotide triphosphate hydrolases"/>
    <property type="match status" value="1"/>
</dbReference>
<comment type="caution">
    <text evidence="1">The sequence shown here is derived from an EMBL/GenBank/DDBJ whole genome shotgun (WGS) entry which is preliminary data.</text>
</comment>
<gene>
    <name evidence="1" type="ORF">STCU_10620</name>
</gene>
<evidence type="ECO:0000313" key="1">
    <source>
        <dbReference type="EMBL" id="EPY17435.1"/>
    </source>
</evidence>
<dbReference type="PANTHER" id="PTHR31153:SF1">
    <property type="entry name" value="CALMODULIN CALCIUM-DEPENDENT NAD KINASE"/>
    <property type="match status" value="1"/>
</dbReference>
<accession>S9V3J8</accession>
<keyword evidence="2" id="KW-1185">Reference proteome</keyword>
<dbReference type="InterPro" id="IPR044802">
    <property type="entry name" value="NADKc-like"/>
</dbReference>
<protein>
    <recommendedName>
        <fullName evidence="3">Zeta toxin domain-containing protein</fullName>
    </recommendedName>
</protein>
<evidence type="ECO:0000313" key="2">
    <source>
        <dbReference type="Proteomes" id="UP000015354"/>
    </source>
</evidence>
<reference evidence="1 2" key="1">
    <citation type="journal article" date="2013" name="PLoS ONE">
        <title>Predicting the Proteins of Angomonas deanei, Strigomonas culicis and Their Respective Endosymbionts Reveals New Aspects of the Trypanosomatidae Family.</title>
        <authorList>
            <person name="Motta M.C."/>
            <person name="Martins A.C."/>
            <person name="de Souza S.S."/>
            <person name="Catta-Preta C.M."/>
            <person name="Silva R."/>
            <person name="Klein C.C."/>
            <person name="de Almeida L.G."/>
            <person name="de Lima Cunha O."/>
            <person name="Ciapina L.P."/>
            <person name="Brocchi M."/>
            <person name="Colabardini A.C."/>
            <person name="de Araujo Lima B."/>
            <person name="Machado C.R."/>
            <person name="de Almeida Soares C.M."/>
            <person name="Probst C.M."/>
            <person name="de Menezes C.B."/>
            <person name="Thompson C.E."/>
            <person name="Bartholomeu D.C."/>
            <person name="Gradia D.F."/>
            <person name="Pavoni D.P."/>
            <person name="Grisard E.C."/>
            <person name="Fantinatti-Garboggini F."/>
            <person name="Marchini F.K."/>
            <person name="Rodrigues-Luiz G.F."/>
            <person name="Wagner G."/>
            <person name="Goldman G.H."/>
            <person name="Fietto J.L."/>
            <person name="Elias M.C."/>
            <person name="Goldman M.H."/>
            <person name="Sagot M.F."/>
            <person name="Pereira M."/>
            <person name="Stoco P.H."/>
            <person name="de Mendonca-Neto R.P."/>
            <person name="Teixeira S.M."/>
            <person name="Maciel T.E."/>
            <person name="de Oliveira Mendes T.A."/>
            <person name="Urmenyi T.P."/>
            <person name="de Souza W."/>
            <person name="Schenkman S."/>
            <person name="de Vasconcelos A.T."/>
        </authorList>
    </citation>
    <scope>NUCLEOTIDE SEQUENCE [LARGE SCALE GENOMIC DNA]</scope>
</reference>